<keyword evidence="7" id="KW-1185">Reference proteome</keyword>
<dbReference type="GO" id="GO:0005634">
    <property type="term" value="C:nucleus"/>
    <property type="evidence" value="ECO:0007669"/>
    <property type="project" value="UniProtKB-SubCell"/>
</dbReference>
<dbReference type="OrthoDB" id="2410435at2759"/>
<accession>A0A9N8WA51</accession>
<gene>
    <name evidence="6" type="ORF">ALEPTO_LOCUS2258</name>
</gene>
<dbReference type="PANTHER" id="PTHR46481:SF10">
    <property type="entry name" value="ZINC FINGER BED DOMAIN-CONTAINING PROTEIN 39"/>
    <property type="match status" value="1"/>
</dbReference>
<keyword evidence="5" id="KW-0539">Nucleus</keyword>
<evidence type="ECO:0000256" key="5">
    <source>
        <dbReference type="ARBA" id="ARBA00023242"/>
    </source>
</evidence>
<evidence type="ECO:0000256" key="2">
    <source>
        <dbReference type="ARBA" id="ARBA00022723"/>
    </source>
</evidence>
<dbReference type="PANTHER" id="PTHR46481">
    <property type="entry name" value="ZINC FINGER BED DOMAIN-CONTAINING PROTEIN 4"/>
    <property type="match status" value="1"/>
</dbReference>
<evidence type="ECO:0000313" key="7">
    <source>
        <dbReference type="Proteomes" id="UP000789508"/>
    </source>
</evidence>
<protein>
    <submittedName>
        <fullName evidence="6">7752_t:CDS:1</fullName>
    </submittedName>
</protein>
<comment type="caution">
    <text evidence="6">The sequence shown here is derived from an EMBL/GenBank/DDBJ whole genome shotgun (WGS) entry which is preliminary data.</text>
</comment>
<keyword evidence="3" id="KW-0863">Zinc-finger</keyword>
<sequence length="182" mass="20957">MTMYCRHHHILVYQFRHFQHHSGPTSSPLFISETSAATSANSLSNKKRKSDIIDLYSKPNELWEAKNYYEFVRTHKEFAQCKLCACGGLDKKFKHNNSTSNMTQQLANAHNVTNENPTGNEWKFQDVLLSIEVLSSHTAENIQNILANILNRWHISDKVFVATTDNGANMKKAIHYYLAYHI</sequence>
<organism evidence="6 7">
    <name type="scientific">Ambispora leptoticha</name>
    <dbReference type="NCBI Taxonomy" id="144679"/>
    <lineage>
        <taxon>Eukaryota</taxon>
        <taxon>Fungi</taxon>
        <taxon>Fungi incertae sedis</taxon>
        <taxon>Mucoromycota</taxon>
        <taxon>Glomeromycotina</taxon>
        <taxon>Glomeromycetes</taxon>
        <taxon>Archaeosporales</taxon>
        <taxon>Ambisporaceae</taxon>
        <taxon>Ambispora</taxon>
    </lineage>
</organism>
<dbReference type="GO" id="GO:0008270">
    <property type="term" value="F:zinc ion binding"/>
    <property type="evidence" value="ECO:0007669"/>
    <property type="project" value="UniProtKB-KW"/>
</dbReference>
<keyword evidence="4" id="KW-0862">Zinc</keyword>
<dbReference type="AlphaFoldDB" id="A0A9N8WA51"/>
<dbReference type="EMBL" id="CAJVPS010000319">
    <property type="protein sequence ID" value="CAG8476318.1"/>
    <property type="molecule type" value="Genomic_DNA"/>
</dbReference>
<comment type="subcellular location">
    <subcellularLocation>
        <location evidence="1">Nucleus</location>
    </subcellularLocation>
</comment>
<name>A0A9N8WA51_9GLOM</name>
<proteinExistence type="predicted"/>
<evidence type="ECO:0000256" key="1">
    <source>
        <dbReference type="ARBA" id="ARBA00004123"/>
    </source>
</evidence>
<dbReference type="Proteomes" id="UP000789508">
    <property type="component" value="Unassembled WGS sequence"/>
</dbReference>
<evidence type="ECO:0000256" key="3">
    <source>
        <dbReference type="ARBA" id="ARBA00022771"/>
    </source>
</evidence>
<reference evidence="6" key="1">
    <citation type="submission" date="2021-06" db="EMBL/GenBank/DDBJ databases">
        <authorList>
            <person name="Kallberg Y."/>
            <person name="Tangrot J."/>
            <person name="Rosling A."/>
        </authorList>
    </citation>
    <scope>NUCLEOTIDE SEQUENCE</scope>
    <source>
        <strain evidence="6">FL130A</strain>
    </source>
</reference>
<dbReference type="InterPro" id="IPR052035">
    <property type="entry name" value="ZnF_BED_domain_contain"/>
</dbReference>
<evidence type="ECO:0000313" key="6">
    <source>
        <dbReference type="EMBL" id="CAG8476318.1"/>
    </source>
</evidence>
<keyword evidence="2" id="KW-0479">Metal-binding</keyword>
<evidence type="ECO:0000256" key="4">
    <source>
        <dbReference type="ARBA" id="ARBA00022833"/>
    </source>
</evidence>